<reference evidence="1" key="1">
    <citation type="submission" date="2019-04" db="EMBL/GenBank/DDBJ databases">
        <title>Microbes associate with the intestines of laboratory mice.</title>
        <authorList>
            <person name="Navarre W."/>
            <person name="Wong E."/>
            <person name="Huang K."/>
            <person name="Tropini C."/>
            <person name="Ng K."/>
            <person name="Yu B."/>
        </authorList>
    </citation>
    <scope>NUCLEOTIDE SEQUENCE</scope>
    <source>
        <strain evidence="1">NM04_E33</strain>
    </source>
</reference>
<gene>
    <name evidence="1" type="ORF">E5331_11615</name>
</gene>
<dbReference type="EC" id="2.5.1.3" evidence="1"/>
<keyword evidence="1" id="KW-0808">Transferase</keyword>
<comment type="caution">
    <text evidence="1">The sequence shown here is derived from an EMBL/GenBank/DDBJ whole genome shotgun (WGS) entry which is preliminary data.</text>
</comment>
<dbReference type="Proteomes" id="UP000306319">
    <property type="component" value="Unassembled WGS sequence"/>
</dbReference>
<dbReference type="EMBL" id="SRYB01000016">
    <property type="protein sequence ID" value="TGY78165.1"/>
    <property type="molecule type" value="Genomic_DNA"/>
</dbReference>
<sequence>MRKIAITLPEFFDGEGEAITKLLTEGGYERVHIRKPGASVKEVKSLVKNIPENLYTLLSFHDHFNLAMEIGIGGIHLNSRNNTIPTGWNGLVSRSLHSMEEIADQGYDYAFLSPIFPSISKPGYKGNFNSEDLRSSVNERIFALGGVTPRRFGEIEQLGFGGAAMLGYAWKRNLDMKAFQLQFITHPVREMSITEEVEKVLSGGCRWVQLRHKDADESTLLEEGREIRRLCDRYGAVFIIDDHVDLVKELNADGVHLGKNDMPLAEARRRLGMRRIIGATANCVVDIERAAAEGADYIGLGPYRFTTTKEKLSPVLGIEGYRDILSECGCRNIELPIVAIGGITAQDIPALMQTGVNGVAISGSIIKSVNPVWTTMEIISEIRK</sequence>
<protein>
    <submittedName>
        <fullName evidence="1">Thiamine phosphate synthase</fullName>
        <ecNumber evidence="1">2.5.1.3</ecNumber>
    </submittedName>
</protein>
<evidence type="ECO:0000313" key="1">
    <source>
        <dbReference type="EMBL" id="TGY78165.1"/>
    </source>
</evidence>
<accession>A0AC61RFP5</accession>
<organism evidence="1 2">
    <name type="scientific">Lepagella muris</name>
    <dbReference type="NCBI Taxonomy" id="3032870"/>
    <lineage>
        <taxon>Bacteria</taxon>
        <taxon>Pseudomonadati</taxon>
        <taxon>Bacteroidota</taxon>
        <taxon>Bacteroidia</taxon>
        <taxon>Bacteroidales</taxon>
        <taxon>Muribaculaceae</taxon>
        <taxon>Lepagella</taxon>
    </lineage>
</organism>
<name>A0AC61RFP5_9BACT</name>
<keyword evidence="2" id="KW-1185">Reference proteome</keyword>
<proteinExistence type="predicted"/>
<evidence type="ECO:0000313" key="2">
    <source>
        <dbReference type="Proteomes" id="UP000306319"/>
    </source>
</evidence>